<keyword evidence="2" id="KW-0547">Nucleotide-binding</keyword>
<evidence type="ECO:0000256" key="3">
    <source>
        <dbReference type="ARBA" id="ARBA00022840"/>
    </source>
</evidence>
<accession>X1VD15</accession>
<feature type="non-terminal residue" evidence="7">
    <location>
        <position position="1"/>
    </location>
</feature>
<gene>
    <name evidence="7" type="ORF">S12H4_42098</name>
</gene>
<dbReference type="GO" id="GO:0006431">
    <property type="term" value="P:methionyl-tRNA aminoacylation"/>
    <property type="evidence" value="ECO:0007669"/>
    <property type="project" value="TreeGrafter"/>
</dbReference>
<dbReference type="Gene3D" id="3.40.50.620">
    <property type="entry name" value="HUPs"/>
    <property type="match status" value="1"/>
</dbReference>
<dbReference type="GO" id="GO:0004825">
    <property type="term" value="F:methionine-tRNA ligase activity"/>
    <property type="evidence" value="ECO:0007669"/>
    <property type="project" value="InterPro"/>
</dbReference>
<proteinExistence type="predicted"/>
<organism evidence="7">
    <name type="scientific">marine sediment metagenome</name>
    <dbReference type="NCBI Taxonomy" id="412755"/>
    <lineage>
        <taxon>unclassified sequences</taxon>
        <taxon>metagenomes</taxon>
        <taxon>ecological metagenomes</taxon>
    </lineage>
</organism>
<dbReference type="InterPro" id="IPR023457">
    <property type="entry name" value="Met-tRNA_synth_2"/>
</dbReference>
<dbReference type="AlphaFoldDB" id="X1VD15"/>
<evidence type="ECO:0000259" key="6">
    <source>
        <dbReference type="Pfam" id="PF09334"/>
    </source>
</evidence>
<comment type="caution">
    <text evidence="7">The sequence shown here is derived from an EMBL/GenBank/DDBJ whole genome shotgun (WGS) entry which is preliminary data.</text>
</comment>
<evidence type="ECO:0000256" key="1">
    <source>
        <dbReference type="ARBA" id="ARBA00022598"/>
    </source>
</evidence>
<evidence type="ECO:0000256" key="5">
    <source>
        <dbReference type="ARBA" id="ARBA00023146"/>
    </source>
</evidence>
<keyword evidence="5" id="KW-0030">Aminoacyl-tRNA synthetase</keyword>
<feature type="domain" description="Methionyl/Leucyl tRNA synthetase" evidence="6">
    <location>
        <begin position="2"/>
        <end position="69"/>
    </location>
</feature>
<protein>
    <recommendedName>
        <fullName evidence="6">Methionyl/Leucyl tRNA synthetase domain-containing protein</fullName>
    </recommendedName>
</protein>
<dbReference type="Gene3D" id="1.10.730.10">
    <property type="entry name" value="Isoleucyl-tRNA Synthetase, Domain 1"/>
    <property type="match status" value="1"/>
</dbReference>
<dbReference type="InterPro" id="IPR009080">
    <property type="entry name" value="tRNAsynth_Ia_anticodon-bd"/>
</dbReference>
<dbReference type="SUPFAM" id="SSF52374">
    <property type="entry name" value="Nucleotidylyl transferase"/>
    <property type="match status" value="1"/>
</dbReference>
<dbReference type="PANTHER" id="PTHR43326:SF1">
    <property type="entry name" value="METHIONINE--TRNA LIGASE, MITOCHONDRIAL"/>
    <property type="match status" value="1"/>
</dbReference>
<evidence type="ECO:0000256" key="2">
    <source>
        <dbReference type="ARBA" id="ARBA00022741"/>
    </source>
</evidence>
<evidence type="ECO:0000313" key="7">
    <source>
        <dbReference type="EMBL" id="GAJ11731.1"/>
    </source>
</evidence>
<keyword evidence="3" id="KW-0067">ATP-binding</keyword>
<sequence>TSDGQKMSKSLGNVVNPFDLVKKYGTDAVRYYLLKEIPPFKDGDFTIKHFEEVYNADLANGIGNLAQRLSKIAEISKFKVQNLKLQFKIQNYEIYNDFLEKYKFNEVLIWIWQRIKELDKIIDEDKPWKLIADLKEKKLYGFFDFSIKRILEIAFWLKPFLPETSERIEKIFTSAKIQAPKKPLFPRL</sequence>
<name>X1VD15_9ZZZZ</name>
<keyword evidence="1" id="KW-0436">Ligase</keyword>
<dbReference type="EMBL" id="BARW01025723">
    <property type="protein sequence ID" value="GAJ11731.1"/>
    <property type="molecule type" value="Genomic_DNA"/>
</dbReference>
<reference evidence="7" key="1">
    <citation type="journal article" date="2014" name="Front. Microbiol.">
        <title>High frequency of phylogenetically diverse reductive dehalogenase-homologous genes in deep subseafloor sedimentary metagenomes.</title>
        <authorList>
            <person name="Kawai M."/>
            <person name="Futagami T."/>
            <person name="Toyoda A."/>
            <person name="Takaki Y."/>
            <person name="Nishi S."/>
            <person name="Hori S."/>
            <person name="Arai W."/>
            <person name="Tsubouchi T."/>
            <person name="Morono Y."/>
            <person name="Uchiyama I."/>
            <person name="Ito T."/>
            <person name="Fujiyama A."/>
            <person name="Inagaki F."/>
            <person name="Takami H."/>
        </authorList>
    </citation>
    <scope>NUCLEOTIDE SEQUENCE</scope>
    <source>
        <strain evidence="7">Expedition CK06-06</strain>
    </source>
</reference>
<dbReference type="PANTHER" id="PTHR43326">
    <property type="entry name" value="METHIONYL-TRNA SYNTHETASE"/>
    <property type="match status" value="1"/>
</dbReference>
<dbReference type="InterPro" id="IPR014729">
    <property type="entry name" value="Rossmann-like_a/b/a_fold"/>
</dbReference>
<evidence type="ECO:0000256" key="4">
    <source>
        <dbReference type="ARBA" id="ARBA00022917"/>
    </source>
</evidence>
<dbReference type="SUPFAM" id="SSF47323">
    <property type="entry name" value="Anticodon-binding domain of a subclass of class I aminoacyl-tRNA synthetases"/>
    <property type="match status" value="1"/>
</dbReference>
<dbReference type="Pfam" id="PF09334">
    <property type="entry name" value="tRNA-synt_1g"/>
    <property type="match status" value="1"/>
</dbReference>
<dbReference type="GO" id="GO:0005524">
    <property type="term" value="F:ATP binding"/>
    <property type="evidence" value="ECO:0007669"/>
    <property type="project" value="UniProtKB-KW"/>
</dbReference>
<keyword evidence="4" id="KW-0648">Protein biosynthesis</keyword>
<dbReference type="InterPro" id="IPR015413">
    <property type="entry name" value="Methionyl/Leucyl_tRNA_Synth"/>
</dbReference>